<feature type="region of interest" description="Disordered" evidence="1">
    <location>
        <begin position="25"/>
        <end position="192"/>
    </location>
</feature>
<feature type="compositionally biased region" description="Gly residues" evidence="1">
    <location>
        <begin position="45"/>
        <end position="56"/>
    </location>
</feature>
<dbReference type="Proteomes" id="UP000243498">
    <property type="component" value="Unassembled WGS sequence"/>
</dbReference>
<feature type="compositionally biased region" description="Basic and acidic residues" evidence="1">
    <location>
        <begin position="31"/>
        <end position="44"/>
    </location>
</feature>
<comment type="caution">
    <text evidence="2">The sequence shown here is derived from an EMBL/GenBank/DDBJ whole genome shotgun (WGS) entry which is preliminary data.</text>
</comment>
<gene>
    <name evidence="2" type="ORF">NOR_03556</name>
</gene>
<evidence type="ECO:0000256" key="1">
    <source>
        <dbReference type="SAM" id="MobiDB-lite"/>
    </source>
</evidence>
<dbReference type="STRING" id="1081105.A0A167F4X2"/>
<reference evidence="2 3" key="1">
    <citation type="journal article" date="2016" name="Genome Biol. Evol.">
        <title>Divergent and convergent evolution of fungal pathogenicity.</title>
        <authorList>
            <person name="Shang Y."/>
            <person name="Xiao G."/>
            <person name="Zheng P."/>
            <person name="Cen K."/>
            <person name="Zhan S."/>
            <person name="Wang C."/>
        </authorList>
    </citation>
    <scope>NUCLEOTIDE SEQUENCE [LARGE SCALE GENOMIC DNA]</scope>
    <source>
        <strain evidence="2 3">RCEF 4871</strain>
    </source>
</reference>
<feature type="compositionally biased region" description="Basic and acidic residues" evidence="1">
    <location>
        <begin position="182"/>
        <end position="192"/>
    </location>
</feature>
<dbReference type="OrthoDB" id="4941459at2759"/>
<feature type="compositionally biased region" description="Basic and acidic residues" evidence="1">
    <location>
        <begin position="161"/>
        <end position="173"/>
    </location>
</feature>
<proteinExistence type="predicted"/>
<accession>A0A167F4X2</accession>
<dbReference type="OMA" id="RGISKMG"/>
<sequence>MSREKVIMTAAAGAGLIGATIYATRATPTETQDKRNKAQQKRDLGLGGAGIGGNHMAGGTERGPPPGPGDGDPKRQVTTAESRDKLPSGAIGGGEGAGGSGARRTQLSFPGSSTLGSSGGENANTDKNPTRPKPAADAPASENSGWLNSMRSAVGGKSTASRKDEEGLHDTRGISKMGSETPSKRGPADASN</sequence>
<dbReference type="EMBL" id="AZHC01000009">
    <property type="protein sequence ID" value="OAA44802.1"/>
    <property type="molecule type" value="Genomic_DNA"/>
</dbReference>
<feature type="compositionally biased region" description="Polar residues" evidence="1">
    <location>
        <begin position="103"/>
        <end position="127"/>
    </location>
</feature>
<feature type="compositionally biased region" description="Polar residues" evidence="1">
    <location>
        <begin position="141"/>
        <end position="151"/>
    </location>
</feature>
<keyword evidence="3" id="KW-1185">Reference proteome</keyword>
<name>A0A167F4X2_METRR</name>
<feature type="compositionally biased region" description="Basic and acidic residues" evidence="1">
    <location>
        <begin position="71"/>
        <end position="86"/>
    </location>
</feature>
<feature type="compositionally biased region" description="Gly residues" evidence="1">
    <location>
        <begin position="90"/>
        <end position="101"/>
    </location>
</feature>
<evidence type="ECO:0000313" key="3">
    <source>
        <dbReference type="Proteomes" id="UP000243498"/>
    </source>
</evidence>
<protein>
    <submittedName>
        <fullName evidence="2">Uncharacterized protein</fullName>
    </submittedName>
</protein>
<dbReference type="AlphaFoldDB" id="A0A167F4X2"/>
<evidence type="ECO:0000313" key="2">
    <source>
        <dbReference type="EMBL" id="OAA44802.1"/>
    </source>
</evidence>
<organism evidence="2 3">
    <name type="scientific">Metarhizium rileyi (strain RCEF 4871)</name>
    <name type="common">Nomuraea rileyi</name>
    <dbReference type="NCBI Taxonomy" id="1649241"/>
    <lineage>
        <taxon>Eukaryota</taxon>
        <taxon>Fungi</taxon>
        <taxon>Dikarya</taxon>
        <taxon>Ascomycota</taxon>
        <taxon>Pezizomycotina</taxon>
        <taxon>Sordariomycetes</taxon>
        <taxon>Hypocreomycetidae</taxon>
        <taxon>Hypocreales</taxon>
        <taxon>Clavicipitaceae</taxon>
        <taxon>Metarhizium</taxon>
    </lineage>
</organism>